<dbReference type="KEGG" id="hfv:R50_2649"/>
<gene>
    <name evidence="2" type="ORF">R50_2649</name>
</gene>
<dbReference type="EMBL" id="LR778114">
    <property type="protein sequence ID" value="CAB1130141.1"/>
    <property type="molecule type" value="Genomic_DNA"/>
</dbReference>
<protein>
    <submittedName>
        <fullName evidence="2">Uncharacterized protein</fullName>
    </submittedName>
</protein>
<reference evidence="2 3" key="1">
    <citation type="submission" date="2020-02" db="EMBL/GenBank/DDBJ databases">
        <authorList>
            <person name="Hogendoorn C."/>
        </authorList>
    </citation>
    <scope>NUCLEOTIDE SEQUENCE [LARGE SCALE GENOMIC DNA]</scope>
    <source>
        <strain evidence="2">R501</strain>
    </source>
</reference>
<accession>A0A6F8ZJT3</accession>
<dbReference type="AlphaFoldDB" id="A0A6F8ZJT3"/>
<keyword evidence="1" id="KW-0732">Signal</keyword>
<evidence type="ECO:0000313" key="2">
    <source>
        <dbReference type="EMBL" id="CAB1130141.1"/>
    </source>
</evidence>
<dbReference type="Proteomes" id="UP000503399">
    <property type="component" value="Chromosome"/>
</dbReference>
<name>A0A6F8ZJT3_9FIRM</name>
<sequence>MQRAAWAALMAAAGLAAAGCGTPPPALPALPGLAAAGGGGRLVTVRNPSLLRLAHWIHAGFIYAVPAPVSGHLNRTVFLEPARLLPAPPTTLHHWPPHRFYVVAVLNDPQSDFAQVHQTWANNLAQQVNWLNIAQGVTVRAQPGGG</sequence>
<dbReference type="PROSITE" id="PS51257">
    <property type="entry name" value="PROKAR_LIPOPROTEIN"/>
    <property type="match status" value="1"/>
</dbReference>
<evidence type="ECO:0000313" key="3">
    <source>
        <dbReference type="Proteomes" id="UP000503399"/>
    </source>
</evidence>
<organism evidence="2 3">
    <name type="scientific">Candidatus Hydrogenisulfobacillus filiaventi</name>
    <dbReference type="NCBI Taxonomy" id="2707344"/>
    <lineage>
        <taxon>Bacteria</taxon>
        <taxon>Bacillati</taxon>
        <taxon>Bacillota</taxon>
        <taxon>Clostridia</taxon>
        <taxon>Eubacteriales</taxon>
        <taxon>Clostridiales Family XVII. Incertae Sedis</taxon>
        <taxon>Candidatus Hydrogenisulfobacillus</taxon>
    </lineage>
</organism>
<feature type="chain" id="PRO_5039062114" evidence="1">
    <location>
        <begin position="19"/>
        <end position="146"/>
    </location>
</feature>
<keyword evidence="3" id="KW-1185">Reference proteome</keyword>
<proteinExistence type="predicted"/>
<feature type="signal peptide" evidence="1">
    <location>
        <begin position="1"/>
        <end position="18"/>
    </location>
</feature>
<evidence type="ECO:0000256" key="1">
    <source>
        <dbReference type="SAM" id="SignalP"/>
    </source>
</evidence>